<keyword evidence="3" id="KW-0560">Oxidoreductase</keyword>
<comment type="catalytic activity">
    <reaction evidence="4">
        <text>hydroxyacetone + NADP(+) = methylglyoxal + NADPH + H(+)</text>
        <dbReference type="Rhea" id="RHEA:27986"/>
        <dbReference type="ChEBI" id="CHEBI:15378"/>
        <dbReference type="ChEBI" id="CHEBI:17158"/>
        <dbReference type="ChEBI" id="CHEBI:27957"/>
        <dbReference type="ChEBI" id="CHEBI:57783"/>
        <dbReference type="ChEBI" id="CHEBI:58349"/>
    </reaction>
</comment>
<evidence type="ECO:0000256" key="4">
    <source>
        <dbReference type="ARBA" id="ARBA00049445"/>
    </source>
</evidence>
<feature type="binding site" evidence="6">
    <location>
        <position position="109"/>
    </location>
    <ligand>
        <name>substrate</name>
    </ligand>
</feature>
<feature type="active site" description="Proton donor" evidence="5">
    <location>
        <position position="51"/>
    </location>
</feature>
<keyword evidence="10" id="KW-1185">Reference proteome</keyword>
<comment type="similarity">
    <text evidence="1">Belongs to the aldo/keto reductase family.</text>
</comment>
<evidence type="ECO:0000313" key="10">
    <source>
        <dbReference type="Proteomes" id="UP000183987"/>
    </source>
</evidence>
<dbReference type="FunFam" id="3.20.20.100:FF:000002">
    <property type="entry name" value="2,5-diketo-D-gluconic acid reductase A"/>
    <property type="match status" value="1"/>
</dbReference>
<accession>A0A1M4SYR4</accession>
<feature type="site" description="Lowers pKa of active site Tyr" evidence="7">
    <location>
        <position position="76"/>
    </location>
</feature>
<name>A0A1M4SYR4_LOKAT</name>
<dbReference type="SUPFAM" id="SSF51430">
    <property type="entry name" value="NAD(P)-linked oxidoreductase"/>
    <property type="match status" value="1"/>
</dbReference>
<dbReference type="InterPro" id="IPR036812">
    <property type="entry name" value="NAD(P)_OxRdtase_dom_sf"/>
</dbReference>
<dbReference type="PANTHER" id="PTHR43827:SF3">
    <property type="entry name" value="NADP-DEPENDENT OXIDOREDUCTASE DOMAIN-CONTAINING PROTEIN"/>
    <property type="match status" value="1"/>
</dbReference>
<dbReference type="STRING" id="366533.SAMN05444339_101182"/>
<organism evidence="9 10">
    <name type="scientific">Loktanella atrilutea</name>
    <dbReference type="NCBI Taxonomy" id="366533"/>
    <lineage>
        <taxon>Bacteria</taxon>
        <taxon>Pseudomonadati</taxon>
        <taxon>Pseudomonadota</taxon>
        <taxon>Alphaproteobacteria</taxon>
        <taxon>Rhodobacterales</taxon>
        <taxon>Roseobacteraceae</taxon>
        <taxon>Loktanella</taxon>
    </lineage>
</organism>
<dbReference type="RefSeq" id="WP_072855322.1">
    <property type="nucleotide sequence ID" value="NZ_FQUE01000001.1"/>
</dbReference>
<evidence type="ECO:0000256" key="6">
    <source>
        <dbReference type="PIRSR" id="PIRSR000097-2"/>
    </source>
</evidence>
<evidence type="ECO:0000256" key="2">
    <source>
        <dbReference type="ARBA" id="ARBA00022857"/>
    </source>
</evidence>
<dbReference type="AlphaFoldDB" id="A0A1M4SYR4"/>
<dbReference type="OrthoDB" id="9768793at2"/>
<feature type="domain" description="NADP-dependent oxidoreductase" evidence="8">
    <location>
        <begin position="19"/>
        <end position="261"/>
    </location>
</feature>
<evidence type="ECO:0000256" key="7">
    <source>
        <dbReference type="PIRSR" id="PIRSR000097-3"/>
    </source>
</evidence>
<dbReference type="EMBL" id="FQUE01000001">
    <property type="protein sequence ID" value="SHE37167.1"/>
    <property type="molecule type" value="Genomic_DNA"/>
</dbReference>
<protein>
    <submittedName>
        <fullName evidence="9">2,5-diketo-D-gluconate reductase A</fullName>
    </submittedName>
</protein>
<evidence type="ECO:0000256" key="1">
    <source>
        <dbReference type="ARBA" id="ARBA00007905"/>
    </source>
</evidence>
<evidence type="ECO:0000256" key="5">
    <source>
        <dbReference type="PIRSR" id="PIRSR000097-1"/>
    </source>
</evidence>
<dbReference type="Proteomes" id="UP000183987">
    <property type="component" value="Unassembled WGS sequence"/>
</dbReference>
<dbReference type="Pfam" id="PF00248">
    <property type="entry name" value="Aldo_ket_red"/>
    <property type="match status" value="1"/>
</dbReference>
<dbReference type="GO" id="GO:0016616">
    <property type="term" value="F:oxidoreductase activity, acting on the CH-OH group of donors, NAD or NADP as acceptor"/>
    <property type="evidence" value="ECO:0007669"/>
    <property type="project" value="UniProtKB-ARBA"/>
</dbReference>
<dbReference type="Gene3D" id="3.20.20.100">
    <property type="entry name" value="NADP-dependent oxidoreductase domain"/>
    <property type="match status" value="1"/>
</dbReference>
<dbReference type="InterPro" id="IPR020471">
    <property type="entry name" value="AKR"/>
</dbReference>
<dbReference type="PIRSF" id="PIRSF000097">
    <property type="entry name" value="AKR"/>
    <property type="match status" value="1"/>
</dbReference>
<evidence type="ECO:0000313" key="9">
    <source>
        <dbReference type="EMBL" id="SHE37167.1"/>
    </source>
</evidence>
<evidence type="ECO:0000256" key="3">
    <source>
        <dbReference type="ARBA" id="ARBA00023002"/>
    </source>
</evidence>
<keyword evidence="2" id="KW-0521">NADP</keyword>
<dbReference type="PRINTS" id="PR00069">
    <property type="entry name" value="ALDKETRDTASE"/>
</dbReference>
<reference evidence="10" key="1">
    <citation type="submission" date="2016-11" db="EMBL/GenBank/DDBJ databases">
        <authorList>
            <person name="Varghese N."/>
            <person name="Submissions S."/>
        </authorList>
    </citation>
    <scope>NUCLEOTIDE SEQUENCE [LARGE SCALE GENOMIC DNA]</scope>
    <source>
        <strain evidence="10">DSM 29326</strain>
    </source>
</reference>
<dbReference type="PANTHER" id="PTHR43827">
    <property type="entry name" value="2,5-DIKETO-D-GLUCONIC ACID REDUCTASE"/>
    <property type="match status" value="1"/>
</dbReference>
<dbReference type="InterPro" id="IPR023210">
    <property type="entry name" value="NADP_OxRdtase_dom"/>
</dbReference>
<sequence length="275" mass="30706">MSAIPNKTFTDGKSIPAFGLGIWQVPQEETARVVRESIEMGYPLIDGAAAYRNEEQLGEGIRSADKPRDDLFITSKVWNDGMDYDAVRRSVDDSLKRIGLERLDLMLIHWPFPKQDAYVDAWKALIAARADGQVSSIGVCNFHEAHLKRIIDETGEAPVLNQIEVNPMLQQAETVRVNAAHDIVTQSWSPLGNARSFDADPIKAVAERTGKTAPQVILRWHLQRGNAVIARSTKTDHLRANMEIFDFEITQAEMDAIAKLDQNERTGPDPETFNG</sequence>
<gene>
    <name evidence="9" type="ORF">SAMN05444339_101182</name>
</gene>
<proteinExistence type="inferred from homology"/>
<evidence type="ECO:0000259" key="8">
    <source>
        <dbReference type="Pfam" id="PF00248"/>
    </source>
</evidence>